<dbReference type="PANTHER" id="PTHR31569">
    <property type="entry name" value="SWIM-TYPE DOMAIN-CONTAINING PROTEIN"/>
    <property type="match status" value="1"/>
</dbReference>
<reference evidence="5" key="2">
    <citation type="submission" date="2022-10" db="UniProtKB">
        <authorList>
            <consortium name="EnsemblMetazoa"/>
        </authorList>
    </citation>
    <scope>IDENTIFICATION</scope>
    <source>
        <strain evidence="5">LVP_AGWG</strain>
    </source>
</reference>
<evidence type="ECO:0000313" key="6">
    <source>
        <dbReference type="Proteomes" id="UP000008820"/>
    </source>
</evidence>
<name>A0A8W7IVY3_AEDAE</name>
<evidence type="ECO:0000259" key="3">
    <source>
        <dbReference type="PROSITE" id="PS50966"/>
    </source>
</evidence>
<feature type="compositionally biased region" description="Polar residues" evidence="2">
    <location>
        <begin position="137"/>
        <end position="146"/>
    </location>
</feature>
<feature type="compositionally biased region" description="Basic and acidic residues" evidence="2">
    <location>
        <begin position="232"/>
        <end position="246"/>
    </location>
</feature>
<proteinExistence type="predicted"/>
<dbReference type="Pfam" id="PF10551">
    <property type="entry name" value="MULE"/>
    <property type="match status" value="1"/>
</dbReference>
<dbReference type="EnsemblMetazoa" id="AAEL023178-RB">
    <property type="protein sequence ID" value="AAEL023178-PB"/>
    <property type="gene ID" value="AAEL023178"/>
</dbReference>
<keyword evidence="1" id="KW-0862">Zinc</keyword>
<feature type="region of interest" description="Disordered" evidence="2">
    <location>
        <begin position="367"/>
        <end position="404"/>
    </location>
</feature>
<dbReference type="GO" id="GO:0008270">
    <property type="term" value="F:zinc ion binding"/>
    <property type="evidence" value="ECO:0007669"/>
    <property type="project" value="UniProtKB-KW"/>
</dbReference>
<evidence type="ECO:0000256" key="2">
    <source>
        <dbReference type="SAM" id="MobiDB-lite"/>
    </source>
</evidence>
<dbReference type="EnsemblMetazoa" id="AAEL022203-RB">
    <property type="protein sequence ID" value="AAEL022203-PB"/>
    <property type="gene ID" value="AAEL022203"/>
</dbReference>
<keyword evidence="6" id="KW-1185">Reference proteome</keyword>
<keyword evidence="1" id="KW-0479">Metal-binding</keyword>
<feature type="region of interest" description="Disordered" evidence="2">
    <location>
        <begin position="299"/>
        <end position="354"/>
    </location>
</feature>
<evidence type="ECO:0000256" key="1">
    <source>
        <dbReference type="PROSITE-ProRule" id="PRU00325"/>
    </source>
</evidence>
<evidence type="ECO:0000313" key="5">
    <source>
        <dbReference type="EnsemblMetazoa" id="AAEL023178-PB"/>
    </source>
</evidence>
<evidence type="ECO:0000313" key="4">
    <source>
        <dbReference type="EnsemblMetazoa" id="AAEL022203-PB"/>
    </source>
</evidence>
<feature type="compositionally biased region" description="Basic and acidic residues" evidence="2">
    <location>
        <begin position="367"/>
        <end position="376"/>
    </location>
</feature>
<dbReference type="InterPro" id="IPR007527">
    <property type="entry name" value="Znf_SWIM"/>
</dbReference>
<dbReference type="PROSITE" id="PS50966">
    <property type="entry name" value="ZF_SWIM"/>
    <property type="match status" value="1"/>
</dbReference>
<dbReference type="AlphaFoldDB" id="A0A8W7IVY3"/>
<organism evidence="5 6">
    <name type="scientific">Aedes aegypti</name>
    <name type="common">Yellowfever mosquito</name>
    <name type="synonym">Culex aegypti</name>
    <dbReference type="NCBI Taxonomy" id="7159"/>
    <lineage>
        <taxon>Eukaryota</taxon>
        <taxon>Metazoa</taxon>
        <taxon>Ecdysozoa</taxon>
        <taxon>Arthropoda</taxon>
        <taxon>Hexapoda</taxon>
        <taxon>Insecta</taxon>
        <taxon>Pterygota</taxon>
        <taxon>Neoptera</taxon>
        <taxon>Endopterygota</taxon>
        <taxon>Diptera</taxon>
        <taxon>Nematocera</taxon>
        <taxon>Culicoidea</taxon>
        <taxon>Culicidae</taxon>
        <taxon>Culicinae</taxon>
        <taxon>Aedini</taxon>
        <taxon>Aedes</taxon>
        <taxon>Stegomyia</taxon>
    </lineage>
</organism>
<feature type="compositionally biased region" description="Basic and acidic residues" evidence="2">
    <location>
        <begin position="311"/>
        <end position="325"/>
    </location>
</feature>
<accession>A0A8W7IVY3</accession>
<protein>
    <recommendedName>
        <fullName evidence="3">SWIM-type domain-containing protein</fullName>
    </recommendedName>
</protein>
<feature type="compositionally biased region" description="Basic and acidic residues" evidence="2">
    <location>
        <begin position="203"/>
        <end position="217"/>
    </location>
</feature>
<keyword evidence="1" id="KW-0863">Zinc-finger</keyword>
<dbReference type="Proteomes" id="UP000008820">
    <property type="component" value="Chromosome 2"/>
</dbReference>
<dbReference type="PANTHER" id="PTHR31569:SF4">
    <property type="entry name" value="SWIM-TYPE DOMAIN-CONTAINING PROTEIN"/>
    <property type="match status" value="1"/>
</dbReference>
<dbReference type="InterPro" id="IPR052579">
    <property type="entry name" value="Zinc_finger_SWIM"/>
</dbReference>
<feature type="region of interest" description="Disordered" evidence="2">
    <location>
        <begin position="67"/>
        <end position="148"/>
    </location>
</feature>
<feature type="compositionally biased region" description="Polar residues" evidence="2">
    <location>
        <begin position="271"/>
        <end position="283"/>
    </location>
</feature>
<gene>
    <name evidence="5" type="primary">110676643</name>
    <name evidence="4" type="synonym">110680472</name>
</gene>
<sequence>MEQHVELACEAASLAAGTCAKILNGEKFFKIKKTDGKNAEAECLKCGKMVKGTMKQSTNYLLHLKSFRSANRSGKKPTSAGTPGDGRAGAARGSKSAKGRRSTRGPMMLPSIDTPRKVRAEGTPANEQATPVRAKNPTGQHCSASLGTPAGEWEAVRAKDAVRYLRSSKKTTSAESPAGERAGSARAKDPTGHLRSASAGTSARERAGAARAKDAARYPRSSKKATNAESLAGKRTDAAHVKDPTGHLRSASAGTSARERTAAARAEGLTENLQSGKKGTNVGTPADKQVEAARVEDPAVYLESASAGTPARERAGAVRTEDPAENHSSGKKATRVGTPADEQVEAARAKDPPMLLQLASADTLARERAGSVRAEDPAENLSFDEQTEAARAEDSAVLRSASAGTPADGRAGAACGFESARECRVAGRSTVVDPFNLPRTDVKWELFTSVPSDDLQTAVQDCEYGFRFKVENRVSKGRVQYYYCRRIKVKASQQCGRRMMVFIPNGSERNCSINLKGAHTCDTAKSEDLAKTVLTKENYAEMDRMLRSGIPLKDIKKHIRASNPQVSKNRVNYAIMQASQAMYGCGELSLGDLAAWAKLNSSTPNNHETGFIIGSDIDGGTGCFRLVYSSKKLLSHFRTLDILSADCTFKTTLQGYPLMVVCLVDKMRHAHPVAFATITKQEEADYHFVFATLQDQCTRLGIPCLVRAFISDGEIALKKAARSVFGEHLLLINCYFHVVQNVKKHLSKTKESSEHKDQVLKDVSRIQLAPTQIHFEQACELFLIKYDALPGFAHFFQKYVYKEYFKNWYEGALPGYPSTNNSLEALNRAIKEHHLDRTREPLGTFKARIMSVVEYYGKDERVICEERTYSVEDERMAYDFIRTGKRTRTVHDWSDRVKHLYFPTGNNAEVTGREIEAFNNSDRRSLDHYLTDMEATHRVTMTDTLWFNWNCTCRWFFKHNSCYHVLVAAVTSGAYQLRPEANTLPLVKKRPPGRPKK</sequence>
<dbReference type="InterPro" id="IPR018289">
    <property type="entry name" value="MULE_transposase_dom"/>
</dbReference>
<feature type="domain" description="SWIM-type" evidence="3">
    <location>
        <begin position="929"/>
        <end position="973"/>
    </location>
</feature>
<dbReference type="OrthoDB" id="7791436at2759"/>
<feature type="region of interest" description="Disordered" evidence="2">
    <location>
        <begin position="165"/>
        <end position="284"/>
    </location>
</feature>
<reference evidence="5 6" key="1">
    <citation type="submission" date="2017-06" db="EMBL/GenBank/DDBJ databases">
        <title>Aedes aegypti genome working group (AGWG) sequencing and assembly.</title>
        <authorList>
            <consortium name="Aedes aegypti Genome Working Group (AGWG)"/>
            <person name="Matthews B.J."/>
        </authorList>
    </citation>
    <scope>NUCLEOTIDE SEQUENCE [LARGE SCALE GENOMIC DNA]</scope>
    <source>
        <strain evidence="5 6">LVP_AGWG</strain>
    </source>
</reference>